<dbReference type="RefSeq" id="WP_076172725.1">
    <property type="nucleotide sequence ID" value="NZ_JACHXJ010000004.1"/>
</dbReference>
<keyword evidence="1" id="KW-0472">Membrane</keyword>
<evidence type="ECO:0000313" key="5">
    <source>
        <dbReference type="Proteomes" id="UP000517523"/>
    </source>
</evidence>
<organism evidence="3 4">
    <name type="scientific">Paenibacillus rhizosphaerae</name>
    <dbReference type="NCBI Taxonomy" id="297318"/>
    <lineage>
        <taxon>Bacteria</taxon>
        <taxon>Bacillati</taxon>
        <taxon>Bacillota</taxon>
        <taxon>Bacilli</taxon>
        <taxon>Bacillales</taxon>
        <taxon>Paenibacillaceae</taxon>
        <taxon>Paenibacillus</taxon>
    </lineage>
</organism>
<evidence type="ECO:0000313" key="3">
    <source>
        <dbReference type="EMBL" id="OMF52552.1"/>
    </source>
</evidence>
<reference evidence="3 4" key="1">
    <citation type="submission" date="2016-11" db="EMBL/GenBank/DDBJ databases">
        <title>Paenibacillus species isolates.</title>
        <authorList>
            <person name="Beno S.M."/>
        </authorList>
    </citation>
    <scope>NUCLEOTIDE SEQUENCE [LARGE SCALE GENOMIC DNA]</scope>
    <source>
        <strain evidence="3 4">FSL R5-0378</strain>
    </source>
</reference>
<feature type="transmembrane region" description="Helical" evidence="1">
    <location>
        <begin position="12"/>
        <end position="36"/>
    </location>
</feature>
<evidence type="ECO:0000313" key="2">
    <source>
        <dbReference type="EMBL" id="MBB3130126.1"/>
    </source>
</evidence>
<protein>
    <submittedName>
        <fullName evidence="2">Cyclic lactone autoinducer peptide</fullName>
    </submittedName>
</protein>
<accession>A0A1R1ELE4</accession>
<dbReference type="InterPro" id="IPR009229">
    <property type="entry name" value="AgrD"/>
</dbReference>
<dbReference type="AlphaFoldDB" id="A0A1R1ELE4"/>
<dbReference type="Proteomes" id="UP000517523">
    <property type="component" value="Unassembled WGS sequence"/>
</dbReference>
<dbReference type="EMBL" id="MRTP01000006">
    <property type="protein sequence ID" value="OMF52552.1"/>
    <property type="molecule type" value="Genomic_DNA"/>
</dbReference>
<keyword evidence="4" id="KW-1185">Reference proteome</keyword>
<dbReference type="NCBIfam" id="TIGR04223">
    <property type="entry name" value="quorum_AgrD"/>
    <property type="match status" value="1"/>
</dbReference>
<comment type="caution">
    <text evidence="3">The sequence shown here is derived from an EMBL/GenBank/DDBJ whole genome shotgun (WGS) entry which is preliminary data.</text>
</comment>
<gene>
    <name evidence="3" type="ORF">BK138_20890</name>
    <name evidence="2" type="ORF">FHS19_004831</name>
</gene>
<name>A0A1R1ELE4_9BACL</name>
<dbReference type="Proteomes" id="UP000187172">
    <property type="component" value="Unassembled WGS sequence"/>
</dbReference>
<sequence length="46" mass="4915">MSLISKVKHSTFTAIASALTLVAVYLVSVASPVYVYSGETPEELLK</sequence>
<reference evidence="2 5" key="2">
    <citation type="submission" date="2020-08" db="EMBL/GenBank/DDBJ databases">
        <title>Genomic Encyclopedia of Type Strains, Phase III (KMG-III): the genomes of soil and plant-associated and newly described type strains.</title>
        <authorList>
            <person name="Whitman W."/>
        </authorList>
    </citation>
    <scope>NUCLEOTIDE SEQUENCE [LARGE SCALE GENOMIC DNA]</scope>
    <source>
        <strain evidence="2 5">CECT 5831</strain>
    </source>
</reference>
<keyword evidence="1" id="KW-0812">Transmembrane</keyword>
<evidence type="ECO:0000313" key="4">
    <source>
        <dbReference type="Proteomes" id="UP000187172"/>
    </source>
</evidence>
<proteinExistence type="predicted"/>
<dbReference type="EMBL" id="JACHXJ010000004">
    <property type="protein sequence ID" value="MBB3130126.1"/>
    <property type="molecule type" value="Genomic_DNA"/>
</dbReference>
<keyword evidence="1" id="KW-1133">Transmembrane helix</keyword>
<evidence type="ECO:0000256" key="1">
    <source>
        <dbReference type="SAM" id="Phobius"/>
    </source>
</evidence>